<dbReference type="OrthoDB" id="9809061at2"/>
<dbReference type="GO" id="GO:0045947">
    <property type="term" value="P:negative regulation of translational initiation"/>
    <property type="evidence" value="ECO:0007669"/>
    <property type="project" value="UniProtKB-UniRule"/>
</dbReference>
<evidence type="ECO:0000256" key="4">
    <source>
        <dbReference type="ARBA" id="ARBA00023159"/>
    </source>
</evidence>
<dbReference type="PANTHER" id="PTHR34984:SF1">
    <property type="entry name" value="CARBON STORAGE REGULATOR"/>
    <property type="match status" value="1"/>
</dbReference>
<dbReference type="InterPro" id="IPR003751">
    <property type="entry name" value="CsrA"/>
</dbReference>
<dbReference type="InterPro" id="IPR036107">
    <property type="entry name" value="CsrA_sf"/>
</dbReference>
<protein>
    <recommendedName>
        <fullName evidence="5">Translational regulator CsrA</fullName>
    </recommendedName>
    <alternativeName>
        <fullName evidence="5">Carbon storage regulator</fullName>
    </alternativeName>
</protein>
<evidence type="ECO:0000256" key="5">
    <source>
        <dbReference type="HAMAP-Rule" id="MF_00167"/>
    </source>
</evidence>
<proteinExistence type="inferred from homology"/>
<dbReference type="Proteomes" id="UP000379480">
    <property type="component" value="Unassembled WGS sequence"/>
</dbReference>
<comment type="subcellular location">
    <subcellularLocation>
        <location evidence="5">Cytoplasm</location>
    </subcellularLocation>
</comment>
<dbReference type="SUPFAM" id="SSF117130">
    <property type="entry name" value="CsrA-like"/>
    <property type="match status" value="1"/>
</dbReference>
<keyword evidence="5" id="KW-0678">Repressor</keyword>
<dbReference type="EMBL" id="CABVHY010000023">
    <property type="protein sequence ID" value="VVO22811.1"/>
    <property type="molecule type" value="Genomic_DNA"/>
</dbReference>
<dbReference type="AlphaFoldDB" id="A0A5E7E7T7"/>
<dbReference type="GO" id="GO:0006109">
    <property type="term" value="P:regulation of carbohydrate metabolic process"/>
    <property type="evidence" value="ECO:0007669"/>
    <property type="project" value="UniProtKB-UniRule"/>
</dbReference>
<evidence type="ECO:0000256" key="2">
    <source>
        <dbReference type="ARBA" id="ARBA00022845"/>
    </source>
</evidence>
<evidence type="ECO:0000256" key="3">
    <source>
        <dbReference type="ARBA" id="ARBA00022884"/>
    </source>
</evidence>
<dbReference type="GO" id="GO:0005829">
    <property type="term" value="C:cytosol"/>
    <property type="evidence" value="ECO:0007669"/>
    <property type="project" value="TreeGrafter"/>
</dbReference>
<dbReference type="HAMAP" id="MF_00167">
    <property type="entry name" value="CsrA"/>
    <property type="match status" value="1"/>
</dbReference>
<keyword evidence="4 5" id="KW-0010">Activator</keyword>
<organism evidence="7 8">
    <name type="scientific">Pseudomonas fluorescens</name>
    <dbReference type="NCBI Taxonomy" id="294"/>
    <lineage>
        <taxon>Bacteria</taxon>
        <taxon>Pseudomonadati</taxon>
        <taxon>Pseudomonadota</taxon>
        <taxon>Gammaproteobacteria</taxon>
        <taxon>Pseudomonadales</taxon>
        <taxon>Pseudomonadaceae</taxon>
        <taxon>Pseudomonas</taxon>
    </lineage>
</organism>
<keyword evidence="3 5" id="KW-0694">RNA-binding</keyword>
<reference evidence="7 8" key="1">
    <citation type="submission" date="2019-09" db="EMBL/GenBank/DDBJ databases">
        <authorList>
            <person name="Chandra G."/>
            <person name="Truman W A."/>
        </authorList>
    </citation>
    <scope>NUCLEOTIDE SEQUENCE [LARGE SCALE GENOMIC DNA]</scope>
    <source>
        <strain evidence="7">PS723</strain>
    </source>
</reference>
<keyword evidence="1 5" id="KW-0963">Cytoplasm</keyword>
<accession>A0A5E7E7T7</accession>
<name>A0A5E7E7T7_PSEFL</name>
<evidence type="ECO:0000256" key="6">
    <source>
        <dbReference type="SAM" id="MobiDB-lite"/>
    </source>
</evidence>
<dbReference type="GO" id="GO:0006402">
    <property type="term" value="P:mRNA catabolic process"/>
    <property type="evidence" value="ECO:0007669"/>
    <property type="project" value="InterPro"/>
</dbReference>
<comment type="function">
    <text evidence="5">A key translational regulator that binds mRNA to regulate translation initiation and/or mRNA stability. Mediates global changes in gene expression, shifting from rapid growth to stress survival by linking envelope stress, the stringent response and the catabolite repression systems. Usually binds in the 5'-UTR; binding at or near the Shine-Dalgarno sequence prevents ribosome-binding, repressing translation, binding elsewhere in the 5'-UTR can activate translation and/or stabilize the mRNA. Its function is antagonized by small RNA(s).</text>
</comment>
<dbReference type="PANTHER" id="PTHR34984">
    <property type="entry name" value="CARBON STORAGE REGULATOR"/>
    <property type="match status" value="1"/>
</dbReference>
<dbReference type="Pfam" id="PF02599">
    <property type="entry name" value="CsrA"/>
    <property type="match status" value="1"/>
</dbReference>
<dbReference type="Gene3D" id="2.60.40.4380">
    <property type="entry name" value="Translational regulator CsrA"/>
    <property type="match status" value="1"/>
</dbReference>
<keyword evidence="2 5" id="KW-0810">Translation regulation</keyword>
<dbReference type="GO" id="GO:0048027">
    <property type="term" value="F:mRNA 5'-UTR binding"/>
    <property type="evidence" value="ECO:0007669"/>
    <property type="project" value="UniProtKB-UniRule"/>
</dbReference>
<evidence type="ECO:0000256" key="1">
    <source>
        <dbReference type="ARBA" id="ARBA00022490"/>
    </source>
</evidence>
<feature type="region of interest" description="Disordered" evidence="6">
    <location>
        <begin position="51"/>
        <end position="73"/>
    </location>
</feature>
<dbReference type="RefSeq" id="WP_150805669.1">
    <property type="nucleotide sequence ID" value="NZ_CABVHY010000023.1"/>
</dbReference>
<sequence length="149" mass="17008" precursor="true">MLILSRNIGEAILIGNDISVTISNVSGSQVRLAIEAPKEVSVDRAEIRARKLANPRQERPGDTHQVNQIAREGENVNQEAEFCIDDHVRMAADARRYRWLRDVAFDTPRQDLVPRDRHQNMLIEQDLDSEIDRAMKAYSSELEAEPCEQ</sequence>
<dbReference type="GO" id="GO:0045948">
    <property type="term" value="P:positive regulation of translational initiation"/>
    <property type="evidence" value="ECO:0007669"/>
    <property type="project" value="UniProtKB-UniRule"/>
</dbReference>
<evidence type="ECO:0000313" key="8">
    <source>
        <dbReference type="Proteomes" id="UP000379480"/>
    </source>
</evidence>
<comment type="subunit">
    <text evidence="5">Homodimer; the beta-strands of each monomer intercalate to form a hydrophobic core, while the alpha-helices form wings that extend away from the core.</text>
</comment>
<evidence type="ECO:0000313" key="7">
    <source>
        <dbReference type="EMBL" id="VVO22811.1"/>
    </source>
</evidence>
<comment type="similarity">
    <text evidence="5">Belongs to the CsrA/RsmA family.</text>
</comment>
<gene>
    <name evidence="7" type="primary">csrA_1</name>
    <name evidence="5" type="synonym">csrA</name>
    <name evidence="7" type="ORF">PS723_04353</name>
</gene>